<proteinExistence type="inferred from homology"/>
<feature type="transmembrane region" description="Helical" evidence="10">
    <location>
        <begin position="27"/>
        <end position="45"/>
    </location>
</feature>
<feature type="transmembrane region" description="Helical" evidence="10">
    <location>
        <begin position="369"/>
        <end position="391"/>
    </location>
</feature>
<dbReference type="InterPro" id="IPR051050">
    <property type="entry name" value="Lipid_II_flippase_MurJ/MviN"/>
</dbReference>
<feature type="transmembrane region" description="Helical" evidence="10">
    <location>
        <begin position="246"/>
        <end position="266"/>
    </location>
</feature>
<evidence type="ECO:0000256" key="9">
    <source>
        <dbReference type="ARBA" id="ARBA00061532"/>
    </source>
</evidence>
<feature type="transmembrane region" description="Helical" evidence="10">
    <location>
        <begin position="65"/>
        <end position="89"/>
    </location>
</feature>
<feature type="transmembrane region" description="Helical" evidence="10">
    <location>
        <begin position="181"/>
        <end position="200"/>
    </location>
</feature>
<keyword evidence="3 10" id="KW-0812">Transmembrane</keyword>
<keyword evidence="2" id="KW-1003">Cell membrane</keyword>
<dbReference type="GO" id="GO:0005886">
    <property type="term" value="C:plasma membrane"/>
    <property type="evidence" value="ECO:0007669"/>
    <property type="project" value="UniProtKB-SubCell"/>
</dbReference>
<keyword evidence="12" id="KW-1185">Reference proteome</keyword>
<evidence type="ECO:0000256" key="5">
    <source>
        <dbReference type="ARBA" id="ARBA00022984"/>
    </source>
</evidence>
<comment type="subcellular location">
    <subcellularLocation>
        <location evidence="1">Cell membrane</location>
        <topology evidence="1">Multi-pass membrane protein</topology>
    </subcellularLocation>
</comment>
<feature type="transmembrane region" description="Helical" evidence="10">
    <location>
        <begin position="426"/>
        <end position="445"/>
    </location>
</feature>
<evidence type="ECO:0000313" key="11">
    <source>
        <dbReference type="EMBL" id="GBL44259.1"/>
    </source>
</evidence>
<keyword evidence="5" id="KW-0573">Peptidoglycan synthesis</keyword>
<dbReference type="PANTHER" id="PTHR47019:SF1">
    <property type="entry name" value="LIPID II FLIPPASE MURJ"/>
    <property type="match status" value="1"/>
</dbReference>
<evidence type="ECO:0000256" key="10">
    <source>
        <dbReference type="SAM" id="Phobius"/>
    </source>
</evidence>
<evidence type="ECO:0000313" key="12">
    <source>
        <dbReference type="Proteomes" id="UP000286806"/>
    </source>
</evidence>
<organism evidence="11 12">
    <name type="scientific">Sulfuriferula multivorans</name>
    <dbReference type="NCBI Taxonomy" id="1559896"/>
    <lineage>
        <taxon>Bacteria</taxon>
        <taxon>Pseudomonadati</taxon>
        <taxon>Pseudomonadota</taxon>
        <taxon>Betaproteobacteria</taxon>
        <taxon>Nitrosomonadales</taxon>
        <taxon>Sulfuricellaceae</taxon>
        <taxon>Sulfuriferula</taxon>
    </lineage>
</organism>
<evidence type="ECO:0000256" key="3">
    <source>
        <dbReference type="ARBA" id="ARBA00022692"/>
    </source>
</evidence>
<comment type="similarity">
    <text evidence="9">Belongs to the MurJ/MviN family.</text>
</comment>
<dbReference type="AlphaFoldDB" id="A0A401J9F6"/>
<dbReference type="Pfam" id="PF03023">
    <property type="entry name" value="MurJ"/>
    <property type="match status" value="1"/>
</dbReference>
<evidence type="ECO:0000256" key="7">
    <source>
        <dbReference type="ARBA" id="ARBA00023136"/>
    </source>
</evidence>
<dbReference type="InterPro" id="IPR004268">
    <property type="entry name" value="MurJ"/>
</dbReference>
<dbReference type="EMBL" id="BGOW01000001">
    <property type="protein sequence ID" value="GBL44259.1"/>
    <property type="molecule type" value="Genomic_DNA"/>
</dbReference>
<feature type="transmembrane region" description="Helical" evidence="10">
    <location>
        <begin position="329"/>
        <end position="349"/>
    </location>
</feature>
<keyword evidence="6 10" id="KW-1133">Transmembrane helix</keyword>
<feature type="transmembrane region" description="Helical" evidence="10">
    <location>
        <begin position="286"/>
        <end position="308"/>
    </location>
</feature>
<gene>
    <name evidence="11" type="ORF">SFMTTN_0054</name>
</gene>
<evidence type="ECO:0000256" key="8">
    <source>
        <dbReference type="ARBA" id="ARBA00060041"/>
    </source>
</evidence>
<dbReference type="Proteomes" id="UP000286806">
    <property type="component" value="Unassembled WGS sequence"/>
</dbReference>
<dbReference type="GO" id="GO:0008360">
    <property type="term" value="P:regulation of cell shape"/>
    <property type="evidence" value="ECO:0007669"/>
    <property type="project" value="UniProtKB-KW"/>
</dbReference>
<feature type="transmembrane region" description="Helical" evidence="10">
    <location>
        <begin position="398"/>
        <end position="420"/>
    </location>
</feature>
<feature type="transmembrane region" description="Helical" evidence="10">
    <location>
        <begin position="206"/>
        <end position="226"/>
    </location>
</feature>
<feature type="transmembrane region" description="Helical" evidence="10">
    <location>
        <begin position="110"/>
        <end position="133"/>
    </location>
</feature>
<evidence type="ECO:0000256" key="1">
    <source>
        <dbReference type="ARBA" id="ARBA00004651"/>
    </source>
</evidence>
<comment type="function">
    <text evidence="8">Involved in peptidoglycan biosynthesis. Transports lipid-linked peptidoglycan precursors from the inner to the outer leaflet of the cytoplasmic membrane.</text>
</comment>
<dbReference type="GO" id="GO:0034204">
    <property type="term" value="P:lipid translocation"/>
    <property type="evidence" value="ECO:0007669"/>
    <property type="project" value="TreeGrafter"/>
</dbReference>
<protein>
    <submittedName>
        <fullName evidence="11">Proposed peptidoglycan lipid II flippase MurJ</fullName>
    </submittedName>
</protein>
<dbReference type="PANTHER" id="PTHR47019">
    <property type="entry name" value="LIPID II FLIPPASE MURJ"/>
    <property type="match status" value="1"/>
</dbReference>
<reference evidence="11 12" key="1">
    <citation type="journal article" date="2019" name="Front. Microbiol.">
        <title>Genomes of Neutrophilic Sulfur-Oxidizing Chemolithoautotrophs Representing 9 Proteobacterial Species From 8 Genera.</title>
        <authorList>
            <person name="Watanabe T."/>
            <person name="Kojima H."/>
            <person name="Umezawa K."/>
            <person name="Hori C."/>
            <person name="Takasuka T.E."/>
            <person name="Kato Y."/>
            <person name="Fukui M."/>
        </authorList>
    </citation>
    <scope>NUCLEOTIDE SEQUENCE [LARGE SCALE GENOMIC DNA]</scope>
    <source>
        <strain evidence="11 12">TTN</strain>
    </source>
</reference>
<dbReference type="GO" id="GO:0009252">
    <property type="term" value="P:peptidoglycan biosynthetic process"/>
    <property type="evidence" value="ECO:0007669"/>
    <property type="project" value="UniProtKB-KW"/>
</dbReference>
<keyword evidence="4" id="KW-0133">Cell shape</keyword>
<comment type="caution">
    <text evidence="11">The sequence shown here is derived from an EMBL/GenBank/DDBJ whole genome shotgun (WGS) entry which is preliminary data.</text>
</comment>
<dbReference type="GO" id="GO:0015648">
    <property type="term" value="F:lipid-linked peptidoglycan transporter activity"/>
    <property type="evidence" value="ECO:0007669"/>
    <property type="project" value="TreeGrafter"/>
</dbReference>
<evidence type="ECO:0000256" key="6">
    <source>
        <dbReference type="ARBA" id="ARBA00022989"/>
    </source>
</evidence>
<evidence type="ECO:0000256" key="4">
    <source>
        <dbReference type="ARBA" id="ARBA00022960"/>
    </source>
</evidence>
<accession>A0A401J9F6</accession>
<evidence type="ECO:0000256" key="2">
    <source>
        <dbReference type="ARBA" id="ARBA00022475"/>
    </source>
</evidence>
<feature type="transmembrane region" description="Helical" evidence="10">
    <location>
        <begin position="145"/>
        <end position="174"/>
    </location>
</feature>
<keyword evidence="7 10" id="KW-0472">Membrane</keyword>
<name>A0A401J9F6_9PROT</name>
<sequence>MPAPSYLIKALSVFRERLRNAHPDHHAIARGMAWVALFVLFGSFARAAKEMAIAYRYGVSAEVDAYLFVFNLVSWPVGVWFSVLTVVLIPLAARIRQGSSAELPRFRSELFGLALLLGLALVFLNWLGLPLLLHSSWTGLPHSTAVIAANMVPTLALLAPLGVIISLFSAWMLAAGRHANTLLESVPALAVLVALLVFPGGGAEPLVWGTLAGFAFHLASLAVPLARQGEIEAPRFTRRSPQWTPFWQGFGIMLAGQTLMSFTGIIDQFFAAHLGTGAIATLSYANRILALILGMGAMAVSRATLPVFSQAQAQGGEQVSRVATHWARLLFALGVIAMIVGWWLAPWGVRLLFERGAFTAQDATVVTEVLRYGLAQLPFYFAGIVLVSLLASQRRHRAIAAVGSINLLVKVVANFSLVPWLGLNGLVLSTAFMYLISMSLCWLTVQRSR</sequence>